<dbReference type="RefSeq" id="WP_140917073.1">
    <property type="nucleotide sequence ID" value="NZ_CP071405.1"/>
</dbReference>
<gene>
    <name evidence="1" type="ORF">FJW01_10005</name>
</gene>
<dbReference type="AlphaFoldDB" id="A0A506Q910"/>
<comment type="caution">
    <text evidence="1">The sequence shown here is derived from an EMBL/GenBank/DDBJ whole genome shotgun (WGS) entry which is preliminary data.</text>
</comment>
<name>A0A506Q910_9GAMM</name>
<dbReference type="EMBL" id="VHJA01000054">
    <property type="protein sequence ID" value="TPV42096.1"/>
    <property type="molecule type" value="Genomic_DNA"/>
</dbReference>
<evidence type="ECO:0000313" key="1">
    <source>
        <dbReference type="EMBL" id="TPV42096.1"/>
    </source>
</evidence>
<reference evidence="1 2" key="1">
    <citation type="submission" date="2019-06" db="EMBL/GenBank/DDBJ databases">
        <title>Taxogenomics and systematics of the genus Pantoea.</title>
        <authorList>
            <person name="Tambong J.T."/>
        </authorList>
    </citation>
    <scope>NUCLEOTIDE SEQUENCE [LARGE SCALE GENOMIC DNA]</scope>
    <source>
        <strain evidence="1 2">LMG 24200</strain>
    </source>
</reference>
<organism evidence="1 2">
    <name type="scientific">Pantoea deleyi</name>
    <dbReference type="NCBI Taxonomy" id="470932"/>
    <lineage>
        <taxon>Bacteria</taxon>
        <taxon>Pseudomonadati</taxon>
        <taxon>Pseudomonadota</taxon>
        <taxon>Gammaproteobacteria</taxon>
        <taxon>Enterobacterales</taxon>
        <taxon>Erwiniaceae</taxon>
        <taxon>Pantoea</taxon>
    </lineage>
</organism>
<dbReference type="OrthoDB" id="6637489at2"/>
<protein>
    <submittedName>
        <fullName evidence="1">Uncharacterized protein</fullName>
    </submittedName>
</protein>
<dbReference type="Proteomes" id="UP000317747">
    <property type="component" value="Unassembled WGS sequence"/>
</dbReference>
<keyword evidence="2" id="KW-1185">Reference proteome</keyword>
<proteinExistence type="predicted"/>
<evidence type="ECO:0000313" key="2">
    <source>
        <dbReference type="Proteomes" id="UP000317747"/>
    </source>
</evidence>
<sequence>MNSIYRFASQESLRQDIYLTQGVNENYGAFACRVSGLQVNFPEPDTFLRRSDSWSSDCSQGSFKAHFDYASTSEAHYSLPGEGVCAAQRYFFYLRTEVPKEASLYRKDHADKNVIVQPDRHRHYPKMSDKPDKTVFQRLLNFFTRCFMPCINVNT</sequence>
<accession>A0A506Q910</accession>